<evidence type="ECO:0000256" key="3">
    <source>
        <dbReference type="ARBA" id="ARBA00022475"/>
    </source>
</evidence>
<protein>
    <recommendedName>
        <fullName evidence="10">Connexin N-terminal domain-containing protein</fullName>
    </recommendedName>
</protein>
<proteinExistence type="predicted"/>
<evidence type="ECO:0000256" key="5">
    <source>
        <dbReference type="ARBA" id="ARBA00022868"/>
    </source>
</evidence>
<evidence type="ECO:0000256" key="4">
    <source>
        <dbReference type="ARBA" id="ARBA00022692"/>
    </source>
</evidence>
<keyword evidence="7 9" id="KW-1133">Transmembrane helix</keyword>
<evidence type="ECO:0000259" key="10">
    <source>
        <dbReference type="SMART" id="SM00037"/>
    </source>
</evidence>
<dbReference type="PANTHER" id="PTHR11984">
    <property type="entry name" value="CONNEXIN"/>
    <property type="match status" value="1"/>
</dbReference>
<dbReference type="Gene3D" id="1.20.1440.80">
    <property type="entry name" value="Gap junction channel protein cysteine-rich domain"/>
    <property type="match status" value="1"/>
</dbReference>
<dbReference type="PANTHER" id="PTHR11984:SF119">
    <property type="entry name" value="GAP JUNCTION ALPHA-2 PROTEIN"/>
    <property type="match status" value="1"/>
</dbReference>
<evidence type="ECO:0000313" key="12">
    <source>
        <dbReference type="Proteomes" id="UP001176940"/>
    </source>
</evidence>
<keyword evidence="4 9" id="KW-0812">Transmembrane</keyword>
<dbReference type="InterPro" id="IPR013092">
    <property type="entry name" value="Connexin_N"/>
</dbReference>
<evidence type="ECO:0000256" key="7">
    <source>
        <dbReference type="ARBA" id="ARBA00022989"/>
    </source>
</evidence>
<dbReference type="PROSITE" id="PS00407">
    <property type="entry name" value="CONNEXINS_1"/>
    <property type="match status" value="1"/>
</dbReference>
<dbReference type="InterPro" id="IPR038359">
    <property type="entry name" value="Connexin_N_sf"/>
</dbReference>
<keyword evidence="8 9" id="KW-0472">Membrane</keyword>
<accession>A0ABN9KV31</accession>
<dbReference type="Proteomes" id="UP001176940">
    <property type="component" value="Unassembled WGS sequence"/>
</dbReference>
<sequence>MVAHWLALQTCSTGILGSNPTKDNICKEILTMAGWDLLKILLDEVQEHSTLIGTVWLTVLFIFRILILSLAGESVWGDEQSDFTCNTLQPGCNNVCYDEAFPISHVRYWALQFLFVSTPTLIYLGHIIFVQKRRETDAGECGRKKCCNSRIKD</sequence>
<evidence type="ECO:0000256" key="1">
    <source>
        <dbReference type="ARBA" id="ARBA00004610"/>
    </source>
</evidence>
<name>A0ABN9KV31_9NEOB</name>
<keyword evidence="3" id="KW-1003">Cell membrane</keyword>
<evidence type="ECO:0000256" key="6">
    <source>
        <dbReference type="ARBA" id="ARBA00022949"/>
    </source>
</evidence>
<keyword evidence="12" id="KW-1185">Reference proteome</keyword>
<reference evidence="11" key="1">
    <citation type="submission" date="2023-07" db="EMBL/GenBank/DDBJ databases">
        <authorList>
            <person name="Stuckert A."/>
        </authorList>
    </citation>
    <scope>NUCLEOTIDE SEQUENCE</scope>
</reference>
<dbReference type="InterPro" id="IPR000500">
    <property type="entry name" value="Connexin"/>
</dbReference>
<gene>
    <name evidence="11" type="ORF">RIMI_LOCUS2451637</name>
</gene>
<evidence type="ECO:0000313" key="11">
    <source>
        <dbReference type="EMBL" id="CAJ0925257.1"/>
    </source>
</evidence>
<comment type="caution">
    <text evidence="11">The sequence shown here is derived from an EMBL/GenBank/DDBJ whole genome shotgun (WGS) entry which is preliminary data.</text>
</comment>
<keyword evidence="6" id="KW-0965">Cell junction</keyword>
<feature type="transmembrane region" description="Helical" evidence="9">
    <location>
        <begin position="109"/>
        <end position="130"/>
    </location>
</feature>
<evidence type="ECO:0000256" key="2">
    <source>
        <dbReference type="ARBA" id="ARBA00004651"/>
    </source>
</evidence>
<feature type="domain" description="Connexin N-terminal" evidence="10">
    <location>
        <begin position="74"/>
        <end position="107"/>
    </location>
</feature>
<dbReference type="EMBL" id="CAUEEQ010003425">
    <property type="protein sequence ID" value="CAJ0925257.1"/>
    <property type="molecule type" value="Genomic_DNA"/>
</dbReference>
<dbReference type="PRINTS" id="PR00206">
    <property type="entry name" value="CONNEXIN"/>
</dbReference>
<organism evidence="11 12">
    <name type="scientific">Ranitomeya imitator</name>
    <name type="common">mimic poison frog</name>
    <dbReference type="NCBI Taxonomy" id="111125"/>
    <lineage>
        <taxon>Eukaryota</taxon>
        <taxon>Metazoa</taxon>
        <taxon>Chordata</taxon>
        <taxon>Craniata</taxon>
        <taxon>Vertebrata</taxon>
        <taxon>Euteleostomi</taxon>
        <taxon>Amphibia</taxon>
        <taxon>Batrachia</taxon>
        <taxon>Anura</taxon>
        <taxon>Neobatrachia</taxon>
        <taxon>Hyloidea</taxon>
        <taxon>Dendrobatidae</taxon>
        <taxon>Dendrobatinae</taxon>
        <taxon>Ranitomeya</taxon>
    </lineage>
</organism>
<evidence type="ECO:0000256" key="8">
    <source>
        <dbReference type="ARBA" id="ARBA00023136"/>
    </source>
</evidence>
<dbReference type="SMART" id="SM00037">
    <property type="entry name" value="CNX"/>
    <property type="match status" value="1"/>
</dbReference>
<dbReference type="Pfam" id="PF00029">
    <property type="entry name" value="Connexin"/>
    <property type="match status" value="1"/>
</dbReference>
<comment type="subcellular location">
    <subcellularLocation>
        <location evidence="1">Cell junction</location>
        <location evidence="1">Gap junction</location>
    </subcellularLocation>
    <subcellularLocation>
        <location evidence="2">Cell membrane</location>
        <topology evidence="2">Multi-pass membrane protein</topology>
    </subcellularLocation>
</comment>
<keyword evidence="5" id="KW-0303">Gap junction</keyword>
<dbReference type="InterPro" id="IPR017990">
    <property type="entry name" value="Connexin_CS"/>
</dbReference>
<feature type="transmembrane region" description="Helical" evidence="9">
    <location>
        <begin position="51"/>
        <end position="71"/>
    </location>
</feature>
<evidence type="ECO:0000256" key="9">
    <source>
        <dbReference type="SAM" id="Phobius"/>
    </source>
</evidence>